<dbReference type="Proteomes" id="UP000076858">
    <property type="component" value="Unassembled WGS sequence"/>
</dbReference>
<gene>
    <name evidence="1" type="ORF">APZ42_009667</name>
</gene>
<organism evidence="1 2">
    <name type="scientific">Daphnia magna</name>
    <dbReference type="NCBI Taxonomy" id="35525"/>
    <lineage>
        <taxon>Eukaryota</taxon>
        <taxon>Metazoa</taxon>
        <taxon>Ecdysozoa</taxon>
        <taxon>Arthropoda</taxon>
        <taxon>Crustacea</taxon>
        <taxon>Branchiopoda</taxon>
        <taxon>Diplostraca</taxon>
        <taxon>Cladocera</taxon>
        <taxon>Anomopoda</taxon>
        <taxon>Daphniidae</taxon>
        <taxon>Daphnia</taxon>
    </lineage>
</organism>
<proteinExistence type="predicted"/>
<dbReference type="OrthoDB" id="6629168at2759"/>
<accession>A0A164DVQ9</accession>
<name>A0A164DVQ9_9CRUS</name>
<dbReference type="AlphaFoldDB" id="A0A164DVQ9"/>
<comment type="caution">
    <text evidence="1">The sequence shown here is derived from an EMBL/GenBank/DDBJ whole genome shotgun (WGS) entry which is preliminary data.</text>
</comment>
<reference evidence="1 2" key="1">
    <citation type="submission" date="2016-03" db="EMBL/GenBank/DDBJ databases">
        <title>EvidentialGene: Evidence-directed Construction of Genes on Genomes.</title>
        <authorList>
            <person name="Gilbert D.G."/>
            <person name="Choi J.-H."/>
            <person name="Mockaitis K."/>
            <person name="Colbourne J."/>
            <person name="Pfrender M."/>
        </authorList>
    </citation>
    <scope>NUCLEOTIDE SEQUENCE [LARGE SCALE GENOMIC DNA]</scope>
    <source>
        <strain evidence="1 2">Xinb3</strain>
        <tissue evidence="1">Complete organism</tissue>
    </source>
</reference>
<feature type="non-terminal residue" evidence="1">
    <location>
        <position position="1"/>
    </location>
</feature>
<feature type="non-terminal residue" evidence="1">
    <location>
        <position position="162"/>
    </location>
</feature>
<sequence>FKDKLVKKKDETVGNVAIKCICNHLWYLTEELIVFSFFDESLPNALRESMVKQLLTFNRSKDIPPGKPKFPLINPDEIDYPNQLNLFVGAKSWLLFNLLNIDGEMLDWMQVPVVYWEKMSRYRKLKEIVSAFEVVTDCAVRAIKMITDFKDATTNTTRSSFR</sequence>
<keyword evidence="2" id="KW-1185">Reference proteome</keyword>
<evidence type="ECO:0000313" key="2">
    <source>
        <dbReference type="Proteomes" id="UP000076858"/>
    </source>
</evidence>
<evidence type="ECO:0000313" key="1">
    <source>
        <dbReference type="EMBL" id="KZR96158.1"/>
    </source>
</evidence>
<protein>
    <submittedName>
        <fullName evidence="1">Uncharacterized protein</fullName>
    </submittedName>
</protein>
<dbReference type="EMBL" id="LRGB01025894">
    <property type="protein sequence ID" value="KZR96158.1"/>
    <property type="molecule type" value="Genomic_DNA"/>
</dbReference>